<dbReference type="SUPFAM" id="SSF69304">
    <property type="entry name" value="Tricorn protease N-terminal domain"/>
    <property type="match status" value="1"/>
</dbReference>
<keyword evidence="1" id="KW-0732">Signal</keyword>
<reference evidence="2" key="1">
    <citation type="submission" date="2020-01" db="EMBL/GenBank/DDBJ databases">
        <title>Development of genomics and gene disruption for Polysphondylium violaceum indicates a role for the polyketide synthase stlB in stalk morphogenesis.</title>
        <authorList>
            <person name="Narita B."/>
            <person name="Kawabe Y."/>
            <person name="Kin K."/>
            <person name="Saito T."/>
            <person name="Gibbs R."/>
            <person name="Kuspa A."/>
            <person name="Muzny D."/>
            <person name="Queller D."/>
            <person name="Richards S."/>
            <person name="Strassman J."/>
            <person name="Sucgang R."/>
            <person name="Worley K."/>
            <person name="Schaap P."/>
        </authorList>
    </citation>
    <scope>NUCLEOTIDE SEQUENCE</scope>
    <source>
        <strain evidence="2">QSvi11</strain>
    </source>
</reference>
<dbReference type="PROSITE" id="PS51257">
    <property type="entry name" value="PROKAR_LIPOPROTEIN"/>
    <property type="match status" value="1"/>
</dbReference>
<sequence>MNFKLSLLILSTLLSCIFGQSVYTLTDSTLSSMQWNSTTSQKYNLNQKLFKAHQISSYNNGALQALVSNSNDYLSVVAIDTTSGKLKQLQGMASPSEYQTSEFFDAFYDSSLNLANLLFIGSNTSDPNGPTNVALLSYNFETSQVQTTWLGPKNGTYRGTYDQGEQLYFVVNVVQAGYFQITVLNATTGHVVEKNDIYASVDPTTEFALFARNGGVFVAINLGSKIQMYFLNVNVGTKVSIATVNTPFTITGFDIYLESLNIVDALVYLSVYTNTQSSIYKFTFESMVFDTVYTKTAVLLNSSQLVYIDYNN</sequence>
<gene>
    <name evidence="2" type="ORF">CYY_001709</name>
</gene>
<dbReference type="Proteomes" id="UP000695562">
    <property type="component" value="Unassembled WGS sequence"/>
</dbReference>
<evidence type="ECO:0000256" key="1">
    <source>
        <dbReference type="SAM" id="SignalP"/>
    </source>
</evidence>
<organism evidence="2 3">
    <name type="scientific">Polysphondylium violaceum</name>
    <dbReference type="NCBI Taxonomy" id="133409"/>
    <lineage>
        <taxon>Eukaryota</taxon>
        <taxon>Amoebozoa</taxon>
        <taxon>Evosea</taxon>
        <taxon>Eumycetozoa</taxon>
        <taxon>Dictyostelia</taxon>
        <taxon>Dictyosteliales</taxon>
        <taxon>Dictyosteliaceae</taxon>
        <taxon>Polysphondylium</taxon>
    </lineage>
</organism>
<keyword evidence="3" id="KW-1185">Reference proteome</keyword>
<proteinExistence type="predicted"/>
<dbReference type="EMBL" id="AJWJ01000042">
    <property type="protein sequence ID" value="KAF2077000.1"/>
    <property type="molecule type" value="Genomic_DNA"/>
</dbReference>
<evidence type="ECO:0000313" key="2">
    <source>
        <dbReference type="EMBL" id="KAF2077000.1"/>
    </source>
</evidence>
<protein>
    <submittedName>
        <fullName evidence="2">Uncharacterized protein</fullName>
    </submittedName>
</protein>
<feature type="signal peptide" evidence="1">
    <location>
        <begin position="1"/>
        <end position="19"/>
    </location>
</feature>
<evidence type="ECO:0000313" key="3">
    <source>
        <dbReference type="Proteomes" id="UP000695562"/>
    </source>
</evidence>
<dbReference type="AlphaFoldDB" id="A0A8J4Q0N2"/>
<name>A0A8J4Q0N2_9MYCE</name>
<feature type="chain" id="PRO_5035156596" evidence="1">
    <location>
        <begin position="20"/>
        <end position="312"/>
    </location>
</feature>
<accession>A0A8J4Q0N2</accession>
<comment type="caution">
    <text evidence="2">The sequence shown here is derived from an EMBL/GenBank/DDBJ whole genome shotgun (WGS) entry which is preliminary data.</text>
</comment>